<dbReference type="Proteomes" id="UP000220629">
    <property type="component" value="Unassembled WGS sequence"/>
</dbReference>
<gene>
    <name evidence="2" type="ORF">CRM94_28400</name>
</gene>
<dbReference type="RefSeq" id="WP_096748798.1">
    <property type="nucleotide sequence ID" value="NZ_CADEPO010000002.1"/>
</dbReference>
<dbReference type="AlphaFoldDB" id="A0A2A7S3U9"/>
<feature type="region of interest" description="Disordered" evidence="1">
    <location>
        <begin position="110"/>
        <end position="147"/>
    </location>
</feature>
<name>A0A2A7S3U9_BURGA</name>
<reference evidence="3" key="1">
    <citation type="submission" date="2017-09" db="EMBL/GenBank/DDBJ databases">
        <title>FDA dAtabase for Regulatory Grade micrObial Sequences (FDA-ARGOS): Supporting development and validation of Infectious Disease Dx tests.</title>
        <authorList>
            <person name="Minogue T."/>
            <person name="Wolcott M."/>
            <person name="Wasieloski L."/>
            <person name="Aguilar W."/>
            <person name="Moore D."/>
            <person name="Tallon L."/>
            <person name="Sadzewicz L."/>
            <person name="Ott S."/>
            <person name="Zhao X."/>
            <person name="Nagaraj S."/>
            <person name="Vavikolanu K."/>
            <person name="Aluvathingal J."/>
            <person name="Nadendla S."/>
            <person name="Sichtig H."/>
        </authorList>
    </citation>
    <scope>NUCLEOTIDE SEQUENCE [LARGE SCALE GENOMIC DNA]</scope>
    <source>
        <strain evidence="3">FDAARGOS_390</strain>
    </source>
</reference>
<accession>A0A2A7S3U9</accession>
<evidence type="ECO:0000313" key="2">
    <source>
        <dbReference type="EMBL" id="PEH38327.1"/>
    </source>
</evidence>
<dbReference type="EMBL" id="PDDY01000004">
    <property type="protein sequence ID" value="PEH38327.1"/>
    <property type="molecule type" value="Genomic_DNA"/>
</dbReference>
<organism evidence="2 3">
    <name type="scientific">Burkholderia gladioli</name>
    <name type="common">Pseudomonas marginata</name>
    <name type="synonym">Phytomonas marginata</name>
    <dbReference type="NCBI Taxonomy" id="28095"/>
    <lineage>
        <taxon>Bacteria</taxon>
        <taxon>Pseudomonadati</taxon>
        <taxon>Pseudomonadota</taxon>
        <taxon>Betaproteobacteria</taxon>
        <taxon>Burkholderiales</taxon>
        <taxon>Burkholderiaceae</taxon>
        <taxon>Burkholderia</taxon>
    </lineage>
</organism>
<sequence length="202" mass="21628">MSSKKLKVMQARRDAILAAVRQQPGVTTKELADIIGTHDVKPVSNAMWRLLRSGNILSEQVTRDGAHMNAYYLPEQIDGDSVERVNQKLVDASDVVPVKRAALPAGSVFELARKQKRKTNPPDRSSGKPAPASANLPVDAAPAPTPPPAIDPFTCAIASDGSLVLMRAGRIELALSDADTAILQRYLVKRIAANTLLSDMAG</sequence>
<evidence type="ECO:0000256" key="1">
    <source>
        <dbReference type="SAM" id="MobiDB-lite"/>
    </source>
</evidence>
<proteinExistence type="predicted"/>
<evidence type="ECO:0000313" key="3">
    <source>
        <dbReference type="Proteomes" id="UP000220629"/>
    </source>
</evidence>
<comment type="caution">
    <text evidence="2">The sequence shown here is derived from an EMBL/GenBank/DDBJ whole genome shotgun (WGS) entry which is preliminary data.</text>
</comment>
<protein>
    <submittedName>
        <fullName evidence="2">Uncharacterized protein</fullName>
    </submittedName>
</protein>